<protein>
    <submittedName>
        <fullName evidence="2">Uncharacterized protein</fullName>
    </submittedName>
</protein>
<dbReference type="AlphaFoldDB" id="A0A9N9T1C0"/>
<sequence>MNHVEMILLIRKVTVNIHSTKNTKSNKFSTRYRKKVRKSDDQSSNEIGCTSVEQNVPLEDTVHLLGRQGSTQDKTEASPPASRKKSKLVTQDKREQKIKRFKGEEYLTNKGKVKSKGARGALKKINSSGILHPDMRGKKHHQIKLKEKMILSLGITYIAFQVSSPIIVVKKKKTDLNAVFVKTNHEETTPFVKYVLKLQQGRPSNFEPATPYTNPLPISIAKYRDLKKLCEDLQIPHAYHGFYESLPTQTLIRDTLPELDSSEESEYDETI</sequence>
<feature type="region of interest" description="Disordered" evidence="1">
    <location>
        <begin position="24"/>
        <end position="52"/>
    </location>
</feature>
<accession>A0A9N9T1C0</accession>
<dbReference type="OrthoDB" id="7462948at2759"/>
<keyword evidence="3" id="KW-1185">Reference proteome</keyword>
<dbReference type="Proteomes" id="UP001153709">
    <property type="component" value="Chromosome 4"/>
</dbReference>
<feature type="compositionally biased region" description="Polar residues" evidence="1">
    <location>
        <begin position="42"/>
        <end position="52"/>
    </location>
</feature>
<reference evidence="2" key="1">
    <citation type="submission" date="2022-01" db="EMBL/GenBank/DDBJ databases">
        <authorList>
            <person name="King R."/>
        </authorList>
    </citation>
    <scope>NUCLEOTIDE SEQUENCE</scope>
</reference>
<evidence type="ECO:0000313" key="2">
    <source>
        <dbReference type="EMBL" id="CAG9833729.1"/>
    </source>
</evidence>
<evidence type="ECO:0000256" key="1">
    <source>
        <dbReference type="SAM" id="MobiDB-lite"/>
    </source>
</evidence>
<organism evidence="2 3">
    <name type="scientific">Diabrotica balteata</name>
    <name type="common">Banded cucumber beetle</name>
    <dbReference type="NCBI Taxonomy" id="107213"/>
    <lineage>
        <taxon>Eukaryota</taxon>
        <taxon>Metazoa</taxon>
        <taxon>Ecdysozoa</taxon>
        <taxon>Arthropoda</taxon>
        <taxon>Hexapoda</taxon>
        <taxon>Insecta</taxon>
        <taxon>Pterygota</taxon>
        <taxon>Neoptera</taxon>
        <taxon>Endopterygota</taxon>
        <taxon>Coleoptera</taxon>
        <taxon>Polyphaga</taxon>
        <taxon>Cucujiformia</taxon>
        <taxon>Chrysomeloidea</taxon>
        <taxon>Chrysomelidae</taxon>
        <taxon>Galerucinae</taxon>
        <taxon>Diabroticina</taxon>
        <taxon>Diabroticites</taxon>
        <taxon>Diabrotica</taxon>
    </lineage>
</organism>
<evidence type="ECO:0000313" key="3">
    <source>
        <dbReference type="Proteomes" id="UP001153709"/>
    </source>
</evidence>
<feature type="region of interest" description="Disordered" evidence="1">
    <location>
        <begin position="66"/>
        <end position="94"/>
    </location>
</feature>
<name>A0A9N9T1C0_DIABA</name>
<gene>
    <name evidence="2" type="ORF">DIABBA_LOCUS7110</name>
</gene>
<proteinExistence type="predicted"/>
<dbReference type="EMBL" id="OU898279">
    <property type="protein sequence ID" value="CAG9833729.1"/>
    <property type="molecule type" value="Genomic_DNA"/>
</dbReference>